<dbReference type="Proteomes" id="UP001279410">
    <property type="component" value="Unassembled WGS sequence"/>
</dbReference>
<keyword evidence="2" id="KW-1185">Reference proteome</keyword>
<evidence type="ECO:0000313" key="1">
    <source>
        <dbReference type="EMBL" id="GLD47114.1"/>
    </source>
</evidence>
<protein>
    <submittedName>
        <fullName evidence="1">E3 ubiquitin-protein ligase RNF43</fullName>
    </submittedName>
</protein>
<gene>
    <name evidence="1" type="ORF">AKAME5_000135400</name>
</gene>
<reference evidence="1" key="1">
    <citation type="submission" date="2022-08" db="EMBL/GenBank/DDBJ databases">
        <title>Genome sequencing of akame (Lates japonicus).</title>
        <authorList>
            <person name="Hashiguchi Y."/>
            <person name="Takahashi H."/>
        </authorList>
    </citation>
    <scope>NUCLEOTIDE SEQUENCE</scope>
    <source>
        <strain evidence="1">Kochi</strain>
    </source>
</reference>
<evidence type="ECO:0000313" key="2">
    <source>
        <dbReference type="Proteomes" id="UP001279410"/>
    </source>
</evidence>
<proteinExistence type="predicted"/>
<dbReference type="EMBL" id="BRZM01000003">
    <property type="protein sequence ID" value="GLD47114.1"/>
    <property type="molecule type" value="Genomic_DNA"/>
</dbReference>
<name>A0AAD3QV66_LATJO</name>
<organism evidence="1 2">
    <name type="scientific">Lates japonicus</name>
    <name type="common">Japanese lates</name>
    <dbReference type="NCBI Taxonomy" id="270547"/>
    <lineage>
        <taxon>Eukaryota</taxon>
        <taxon>Metazoa</taxon>
        <taxon>Chordata</taxon>
        <taxon>Craniata</taxon>
        <taxon>Vertebrata</taxon>
        <taxon>Euteleostomi</taxon>
        <taxon>Actinopterygii</taxon>
        <taxon>Neopterygii</taxon>
        <taxon>Teleostei</taxon>
        <taxon>Neoteleostei</taxon>
        <taxon>Acanthomorphata</taxon>
        <taxon>Carangaria</taxon>
        <taxon>Carangaria incertae sedis</taxon>
        <taxon>Centropomidae</taxon>
        <taxon>Lates</taxon>
    </lineage>
</organism>
<dbReference type="AlphaFoldDB" id="A0AAD3QV66"/>
<accession>A0AAD3QV66</accession>
<comment type="caution">
    <text evidence="1">The sequence shown here is derived from an EMBL/GenBank/DDBJ whole genome shotgun (WGS) entry which is preliminary data.</text>
</comment>
<sequence length="70" mass="7485">MPATEGECGNQLASAQRMGVGIKDEVNVLEPNNQHVDVFTGWPSSMGAAGQSRLLGLRAMDRDTQHHPAV</sequence>